<reference evidence="2" key="1">
    <citation type="submission" date="2023-03" db="EMBL/GenBank/DDBJ databases">
        <title>Massive genome expansion in bonnet fungi (Mycena s.s.) driven by repeated elements and novel gene families across ecological guilds.</title>
        <authorList>
            <consortium name="Lawrence Berkeley National Laboratory"/>
            <person name="Harder C.B."/>
            <person name="Miyauchi S."/>
            <person name="Viragh M."/>
            <person name="Kuo A."/>
            <person name="Thoen E."/>
            <person name="Andreopoulos B."/>
            <person name="Lu D."/>
            <person name="Skrede I."/>
            <person name="Drula E."/>
            <person name="Henrissat B."/>
            <person name="Morin E."/>
            <person name="Kohler A."/>
            <person name="Barry K."/>
            <person name="LaButti K."/>
            <person name="Morin E."/>
            <person name="Salamov A."/>
            <person name="Lipzen A."/>
            <person name="Mereny Z."/>
            <person name="Hegedus B."/>
            <person name="Baldrian P."/>
            <person name="Stursova M."/>
            <person name="Weitz H."/>
            <person name="Taylor A."/>
            <person name="Grigoriev I.V."/>
            <person name="Nagy L.G."/>
            <person name="Martin F."/>
            <person name="Kauserud H."/>
        </authorList>
    </citation>
    <scope>NUCLEOTIDE SEQUENCE</scope>
    <source>
        <strain evidence="2">CBHHK200</strain>
    </source>
</reference>
<evidence type="ECO:0000256" key="1">
    <source>
        <dbReference type="SAM" id="SignalP"/>
    </source>
</evidence>
<protein>
    <submittedName>
        <fullName evidence="2">Uncharacterized protein</fullName>
    </submittedName>
</protein>
<feature type="signal peptide" evidence="1">
    <location>
        <begin position="1"/>
        <end position="20"/>
    </location>
</feature>
<gene>
    <name evidence="2" type="ORF">C8F04DRAFT_1238116</name>
</gene>
<organism evidence="2 3">
    <name type="scientific">Mycena alexandri</name>
    <dbReference type="NCBI Taxonomy" id="1745969"/>
    <lineage>
        <taxon>Eukaryota</taxon>
        <taxon>Fungi</taxon>
        <taxon>Dikarya</taxon>
        <taxon>Basidiomycota</taxon>
        <taxon>Agaricomycotina</taxon>
        <taxon>Agaricomycetes</taxon>
        <taxon>Agaricomycetidae</taxon>
        <taxon>Agaricales</taxon>
        <taxon>Marasmiineae</taxon>
        <taxon>Mycenaceae</taxon>
        <taxon>Mycena</taxon>
    </lineage>
</organism>
<keyword evidence="1" id="KW-0732">Signal</keyword>
<dbReference type="Proteomes" id="UP001218188">
    <property type="component" value="Unassembled WGS sequence"/>
</dbReference>
<dbReference type="AlphaFoldDB" id="A0AAD6WU41"/>
<accession>A0AAD6WU41</accession>
<evidence type="ECO:0000313" key="3">
    <source>
        <dbReference type="Proteomes" id="UP001218188"/>
    </source>
</evidence>
<keyword evidence="3" id="KW-1185">Reference proteome</keyword>
<dbReference type="EMBL" id="JARJCM010000125">
    <property type="protein sequence ID" value="KAJ7027308.1"/>
    <property type="molecule type" value="Genomic_DNA"/>
</dbReference>
<comment type="caution">
    <text evidence="2">The sequence shown here is derived from an EMBL/GenBank/DDBJ whole genome shotgun (WGS) entry which is preliminary data.</text>
</comment>
<evidence type="ECO:0000313" key="2">
    <source>
        <dbReference type="EMBL" id="KAJ7027308.1"/>
    </source>
</evidence>
<proteinExistence type="predicted"/>
<sequence>MSSFFSLALLLVLATTHASAVRLTSLANLTLGSTVRILDTRNFEFTVDPGYPQAPEFTPVNGAPAQPTTAMTTQDWILIPQNTTAFTIQSAVFPSMFISYAGFGIPAITPIHSQLVLRGSANAAVFSLQTINGGTNVK</sequence>
<name>A0AAD6WU41_9AGAR</name>
<feature type="chain" id="PRO_5042210006" evidence="1">
    <location>
        <begin position="21"/>
        <end position="138"/>
    </location>
</feature>